<dbReference type="PANTHER" id="PTHR43777:SF1">
    <property type="entry name" value="MOLYBDENUM COFACTOR CYTIDYLYLTRANSFERASE"/>
    <property type="match status" value="1"/>
</dbReference>
<dbReference type="HOGENOM" id="CLU_505971_0_0_5"/>
<dbReference type="SMART" id="SM00852">
    <property type="entry name" value="MoCF_biosynth"/>
    <property type="match status" value="1"/>
</dbReference>
<dbReference type="CDD" id="cd03522">
    <property type="entry name" value="MoeA_like"/>
    <property type="match status" value="1"/>
</dbReference>
<comment type="caution">
    <text evidence="3">The sequence shown here is derived from an EMBL/GenBank/DDBJ whole genome shotgun (WGS) entry which is preliminary data.</text>
</comment>
<accession>S3IGK4</accession>
<sequence>MKFGSFSIDVAEGVILAHAVKLAGGNLPKGHKIESADIERLIGEGIEHVIAARIEPGDIGEDEAAGRLAGAVAPDHLRLSEASTGRVNVYSTVDGLFVANRSTVDRLNRIDPAITLACLNDHVPVRNGDMVATFKIIPLAVSGERLEMACEVLRATSAFEVKPFTSRSVSLIATVLPSLKPTVMDKTARVLSRRLTASGSHLVREARVAHDVEPVAEALRTASRLPDAAAKLIILFGASAVIDDEDVIPEAIRRAGGEVVQVGMPVDPGNLLVLGRIGDVPVIGAPGCARSPKENGFDWVLDRILAGEKPSALDISGMGVGGLLMEIQARPRLREAEAQTARVGEVVTVVLAAGKASRMGEGGPHKLLAEFDGVPLIRRSVMTAIGSQASSVVVVTGHRKDALETAVSGLNITTVHNPDYASGMASSLATGFSVEQARSADGILVMLADMPGVSTGDLDALIGAFRQSNGQSIIRAVSGGKRGNPVILPKSLFAEVLKLEGDVGARHIVETSGVPVVDVDIGDAAHLDVDTPEAVISAGGILKG</sequence>
<gene>
    <name evidence="3" type="ORF">RGCCGE502_10391</name>
</gene>
<keyword evidence="4" id="KW-1185">Reference proteome</keyword>
<dbReference type="InterPro" id="IPR036425">
    <property type="entry name" value="MoaB/Mog-like_dom_sf"/>
</dbReference>
<dbReference type="SUPFAM" id="SSF53448">
    <property type="entry name" value="Nucleotide-diphospho-sugar transferases"/>
    <property type="match status" value="1"/>
</dbReference>
<dbReference type="Pfam" id="PF00994">
    <property type="entry name" value="MoCF_biosynth"/>
    <property type="match status" value="1"/>
</dbReference>
<dbReference type="RefSeq" id="WP_016554112.1">
    <property type="nucleotide sequence ID" value="NZ_AEYE02000013.1"/>
</dbReference>
<organism evidence="3 4">
    <name type="scientific">Rhizobium grahamii CCGE 502</name>
    <dbReference type="NCBI Taxonomy" id="990285"/>
    <lineage>
        <taxon>Bacteria</taxon>
        <taxon>Pseudomonadati</taxon>
        <taxon>Pseudomonadota</taxon>
        <taxon>Alphaproteobacteria</taxon>
        <taxon>Hyphomicrobiales</taxon>
        <taxon>Rhizobiaceae</taxon>
        <taxon>Rhizobium/Agrobacterium group</taxon>
        <taxon>Rhizobium</taxon>
    </lineage>
</organism>
<name>S3IGK4_9HYPH</name>
<feature type="domain" description="MoaB/Mog" evidence="2">
    <location>
        <begin position="170"/>
        <end position="306"/>
    </location>
</feature>
<dbReference type="GO" id="GO:0016779">
    <property type="term" value="F:nucleotidyltransferase activity"/>
    <property type="evidence" value="ECO:0007669"/>
    <property type="project" value="UniProtKB-ARBA"/>
</dbReference>
<dbReference type="InterPro" id="IPR001453">
    <property type="entry name" value="MoaB/Mog_dom"/>
</dbReference>
<evidence type="ECO:0000259" key="2">
    <source>
        <dbReference type="SMART" id="SM00852"/>
    </source>
</evidence>
<dbReference type="AlphaFoldDB" id="S3IGK4"/>
<reference evidence="3 4" key="1">
    <citation type="journal article" date="2012" name="J. Bacteriol.">
        <title>Genome sequence of Rhizobium grahamii CCGE502, a broad-host-range symbiont with low nodulation competitiveness in Phaseolus vulgaris.</title>
        <authorList>
            <person name="Althabegoiti M.J."/>
            <person name="Lozano L."/>
            <person name="Torres-Tejerizo G."/>
            <person name="Ormeno-Orrillo E."/>
            <person name="Rogel M.A."/>
            <person name="Gonzalez V."/>
            <person name="Martinez-Romero E."/>
        </authorList>
    </citation>
    <scope>NUCLEOTIDE SEQUENCE [LARGE SCALE GENOMIC DNA]</scope>
    <source>
        <strain evidence="3 4">CCGE 502</strain>
    </source>
</reference>
<dbReference type="EMBL" id="AEYE02000013">
    <property type="protein sequence ID" value="EPE98088.1"/>
    <property type="molecule type" value="Genomic_DNA"/>
</dbReference>
<dbReference type="InterPro" id="IPR025877">
    <property type="entry name" value="MobA-like_NTP_Trfase"/>
</dbReference>
<evidence type="ECO:0000313" key="3">
    <source>
        <dbReference type="EMBL" id="EPE98088.1"/>
    </source>
</evidence>
<proteinExistence type="predicted"/>
<dbReference type="eggNOG" id="COG2068">
    <property type="taxonomic scope" value="Bacteria"/>
</dbReference>
<dbReference type="PIRSF" id="PIRSF036626">
    <property type="entry name" value="MPTBd_MobAlike"/>
    <property type="match status" value="1"/>
</dbReference>
<dbReference type="InterPro" id="IPR029044">
    <property type="entry name" value="Nucleotide-diphossugar_trans"/>
</dbReference>
<dbReference type="Proteomes" id="UP000014411">
    <property type="component" value="Unassembled WGS sequence"/>
</dbReference>
<evidence type="ECO:0000313" key="4">
    <source>
        <dbReference type="Proteomes" id="UP000014411"/>
    </source>
</evidence>
<keyword evidence="1" id="KW-0460">Magnesium</keyword>
<dbReference type="InterPro" id="IPR012184">
    <property type="entry name" value="Bifunc_Mopterin-bd"/>
</dbReference>
<evidence type="ECO:0000256" key="1">
    <source>
        <dbReference type="ARBA" id="ARBA00022842"/>
    </source>
</evidence>
<dbReference type="SUPFAM" id="SSF53218">
    <property type="entry name" value="Molybdenum cofactor biosynthesis proteins"/>
    <property type="match status" value="1"/>
</dbReference>
<dbReference type="Pfam" id="PF12804">
    <property type="entry name" value="NTP_transf_3"/>
    <property type="match status" value="1"/>
</dbReference>
<protein>
    <submittedName>
        <fullName evidence="3">L-seryl-tRNA(Ser) selenium transferase</fullName>
    </submittedName>
</protein>
<dbReference type="PANTHER" id="PTHR43777">
    <property type="entry name" value="MOLYBDENUM COFACTOR CYTIDYLYLTRANSFERASE"/>
    <property type="match status" value="1"/>
</dbReference>
<dbReference type="Gene3D" id="3.40.980.10">
    <property type="entry name" value="MoaB/Mog-like domain"/>
    <property type="match status" value="1"/>
</dbReference>
<keyword evidence="3" id="KW-0808">Transferase</keyword>
<dbReference type="Gene3D" id="3.90.550.10">
    <property type="entry name" value="Spore Coat Polysaccharide Biosynthesis Protein SpsA, Chain A"/>
    <property type="match status" value="1"/>
</dbReference>
<dbReference type="STRING" id="990285.RGCCGE502_10391"/>
<dbReference type="CDD" id="cd04182">
    <property type="entry name" value="GT_2_like_f"/>
    <property type="match status" value="1"/>
</dbReference>